<reference evidence="1 2" key="1">
    <citation type="journal article" date="2016" name="Nat. Commun.">
        <title>Thousands of microbial genomes shed light on interconnected biogeochemical processes in an aquifer system.</title>
        <authorList>
            <person name="Anantharaman K."/>
            <person name="Brown C.T."/>
            <person name="Hug L.A."/>
            <person name="Sharon I."/>
            <person name="Castelle C.J."/>
            <person name="Probst A.J."/>
            <person name="Thomas B.C."/>
            <person name="Singh A."/>
            <person name="Wilkins M.J."/>
            <person name="Karaoz U."/>
            <person name="Brodie E.L."/>
            <person name="Williams K.H."/>
            <person name="Hubbard S.S."/>
            <person name="Banfield J.F."/>
        </authorList>
    </citation>
    <scope>NUCLEOTIDE SEQUENCE [LARGE SCALE GENOMIC DNA]</scope>
</reference>
<dbReference type="AlphaFoldDB" id="A0A1G2SYZ9"/>
<gene>
    <name evidence="1" type="ORF">A2832_02480</name>
</gene>
<sequence>MQKIIKLIQNLFQEEVIKVDAFFRHYIKNMKDHCDAGMGVPKDISLEAFLDRKKRLLATVNELQGPKEFESQKRKFACHVVEFEQFCKEKTCSPPNC</sequence>
<organism evidence="1 2">
    <name type="scientific">Candidatus Zambryskibacteria bacterium RIFCSPHIGHO2_01_FULL_44_22b</name>
    <dbReference type="NCBI Taxonomy" id="1802737"/>
    <lineage>
        <taxon>Bacteria</taxon>
        <taxon>Candidatus Zambryskiibacteriota</taxon>
    </lineage>
</organism>
<dbReference type="Proteomes" id="UP000178538">
    <property type="component" value="Unassembled WGS sequence"/>
</dbReference>
<accession>A0A1G2SYZ9</accession>
<evidence type="ECO:0000313" key="2">
    <source>
        <dbReference type="Proteomes" id="UP000178538"/>
    </source>
</evidence>
<protein>
    <submittedName>
        <fullName evidence="1">Uncharacterized protein</fullName>
    </submittedName>
</protein>
<dbReference type="EMBL" id="MHVG01000020">
    <property type="protein sequence ID" value="OHA90214.1"/>
    <property type="molecule type" value="Genomic_DNA"/>
</dbReference>
<comment type="caution">
    <text evidence="1">The sequence shown here is derived from an EMBL/GenBank/DDBJ whole genome shotgun (WGS) entry which is preliminary data.</text>
</comment>
<evidence type="ECO:0000313" key="1">
    <source>
        <dbReference type="EMBL" id="OHA90214.1"/>
    </source>
</evidence>
<name>A0A1G2SYZ9_9BACT</name>
<proteinExistence type="predicted"/>